<evidence type="ECO:0000256" key="1">
    <source>
        <dbReference type="SAM" id="MobiDB-lite"/>
    </source>
</evidence>
<comment type="caution">
    <text evidence="2">The sequence shown here is derived from an EMBL/GenBank/DDBJ whole genome shotgun (WGS) entry which is preliminary data.</text>
</comment>
<dbReference type="Proteomes" id="UP001153269">
    <property type="component" value="Unassembled WGS sequence"/>
</dbReference>
<protein>
    <submittedName>
        <fullName evidence="2">Uncharacterized protein</fullName>
    </submittedName>
</protein>
<accession>A0A9N7U1M9</accession>
<sequence>MFIQSVAAGTLLVTLRWDCLRGQFPLYGTYMMLHMEEQNTNVGFTLELGCDSVPLHLLWFPSIPRPPLVSLLFVSETDLIGCSSVLSADNTPCEDLHVPAAALWRTLHRGLCVLQRCPVFDFMLSADWTEDVNPVPRSVVFLMSCGSGVKHIMNKIMETSELEKREEHGSTSPLRHTAKNRPGVGRAVSASNLFQLKDFVALPGDVNSLDRSEEKPAEEEEDVTAQTNRGDAEDEASNEEAGDKYENYRVKMMIVTR</sequence>
<keyword evidence="3" id="KW-1185">Reference proteome</keyword>
<proteinExistence type="predicted"/>
<reference evidence="2" key="1">
    <citation type="submission" date="2020-03" db="EMBL/GenBank/DDBJ databases">
        <authorList>
            <person name="Weist P."/>
        </authorList>
    </citation>
    <scope>NUCLEOTIDE SEQUENCE</scope>
</reference>
<evidence type="ECO:0000313" key="2">
    <source>
        <dbReference type="EMBL" id="CAB1422129.1"/>
    </source>
</evidence>
<feature type="region of interest" description="Disordered" evidence="1">
    <location>
        <begin position="205"/>
        <end position="245"/>
    </location>
</feature>
<feature type="region of interest" description="Disordered" evidence="1">
    <location>
        <begin position="161"/>
        <end position="182"/>
    </location>
</feature>
<gene>
    <name evidence="2" type="ORF">PLEPLA_LOCUS10018</name>
</gene>
<dbReference type="AlphaFoldDB" id="A0A9N7U1M9"/>
<name>A0A9N7U1M9_PLEPL</name>
<evidence type="ECO:0000313" key="3">
    <source>
        <dbReference type="Proteomes" id="UP001153269"/>
    </source>
</evidence>
<dbReference type="EMBL" id="CADEAL010000563">
    <property type="protein sequence ID" value="CAB1422129.1"/>
    <property type="molecule type" value="Genomic_DNA"/>
</dbReference>
<organism evidence="2 3">
    <name type="scientific">Pleuronectes platessa</name>
    <name type="common">European plaice</name>
    <dbReference type="NCBI Taxonomy" id="8262"/>
    <lineage>
        <taxon>Eukaryota</taxon>
        <taxon>Metazoa</taxon>
        <taxon>Chordata</taxon>
        <taxon>Craniata</taxon>
        <taxon>Vertebrata</taxon>
        <taxon>Euteleostomi</taxon>
        <taxon>Actinopterygii</taxon>
        <taxon>Neopterygii</taxon>
        <taxon>Teleostei</taxon>
        <taxon>Neoteleostei</taxon>
        <taxon>Acanthomorphata</taxon>
        <taxon>Carangaria</taxon>
        <taxon>Pleuronectiformes</taxon>
        <taxon>Pleuronectoidei</taxon>
        <taxon>Pleuronectidae</taxon>
        <taxon>Pleuronectes</taxon>
    </lineage>
</organism>